<comment type="caution">
    <text evidence="9">The sequence shown here is derived from an EMBL/GenBank/DDBJ whole genome shotgun (WGS) entry which is preliminary data.</text>
</comment>
<dbReference type="GO" id="GO:0008777">
    <property type="term" value="F:acetylornithine deacetylase activity"/>
    <property type="evidence" value="ECO:0007669"/>
    <property type="project" value="TreeGrafter"/>
</dbReference>
<dbReference type="InterPro" id="IPR002933">
    <property type="entry name" value="Peptidase_M20"/>
</dbReference>
<evidence type="ECO:0000256" key="1">
    <source>
        <dbReference type="ARBA" id="ARBA00001947"/>
    </source>
</evidence>
<protein>
    <recommendedName>
        <fullName evidence="11">Dipeptidase PepV</fullName>
    </recommendedName>
</protein>
<dbReference type="PANTHER" id="PTHR43808:SF31">
    <property type="entry name" value="N-ACETYL-L-CITRULLINE DEACETYLASE"/>
    <property type="match status" value="1"/>
</dbReference>
<evidence type="ECO:0000313" key="9">
    <source>
        <dbReference type="EMBL" id="ORI97899.1"/>
    </source>
</evidence>
<dbReference type="AlphaFoldDB" id="A0A1X0VE67"/>
<keyword evidence="3" id="KW-0645">Protease</keyword>
<dbReference type="GO" id="GO:0008270">
    <property type="term" value="F:zinc ion binding"/>
    <property type="evidence" value="ECO:0007669"/>
    <property type="project" value="InterPro"/>
</dbReference>
<keyword evidence="6" id="KW-0862">Zinc</keyword>
<dbReference type="InterPro" id="IPR010964">
    <property type="entry name" value="M20A_pepV-rel"/>
</dbReference>
<evidence type="ECO:0000256" key="2">
    <source>
        <dbReference type="ARBA" id="ARBA00006247"/>
    </source>
</evidence>
<evidence type="ECO:0000256" key="5">
    <source>
        <dbReference type="ARBA" id="ARBA00022801"/>
    </source>
</evidence>
<name>A0A1X0VE67_LEUPS</name>
<keyword evidence="4" id="KW-0479">Metal-binding</keyword>
<dbReference type="Pfam" id="PF01546">
    <property type="entry name" value="Peptidase_M20"/>
    <property type="match status" value="1"/>
</dbReference>
<dbReference type="PANTHER" id="PTHR43808">
    <property type="entry name" value="ACETYLORNITHINE DEACETYLASE"/>
    <property type="match status" value="1"/>
</dbReference>
<evidence type="ECO:0000313" key="10">
    <source>
        <dbReference type="Proteomes" id="UP000192288"/>
    </source>
</evidence>
<accession>A0A1X0VE67</accession>
<evidence type="ECO:0000256" key="4">
    <source>
        <dbReference type="ARBA" id="ARBA00022723"/>
    </source>
</evidence>
<dbReference type="GO" id="GO:0006526">
    <property type="term" value="P:L-arginine biosynthetic process"/>
    <property type="evidence" value="ECO:0007669"/>
    <property type="project" value="TreeGrafter"/>
</dbReference>
<comment type="cofactor">
    <cofactor evidence="1">
        <name>Zn(2+)</name>
        <dbReference type="ChEBI" id="CHEBI:29105"/>
    </cofactor>
</comment>
<evidence type="ECO:0000256" key="8">
    <source>
        <dbReference type="ARBA" id="ARBA00023049"/>
    </source>
</evidence>
<dbReference type="InterPro" id="IPR036264">
    <property type="entry name" value="Bact_exopeptidase_dim_dom"/>
</dbReference>
<evidence type="ECO:0000256" key="6">
    <source>
        <dbReference type="ARBA" id="ARBA00022833"/>
    </source>
</evidence>
<dbReference type="eggNOG" id="COG0624">
    <property type="taxonomic scope" value="Bacteria"/>
</dbReference>
<dbReference type="EMBL" id="MPLS01000012">
    <property type="protein sequence ID" value="ORI97899.1"/>
    <property type="molecule type" value="Genomic_DNA"/>
</dbReference>
<organism evidence="9 10">
    <name type="scientific">Leuconostoc pseudomesenteroides</name>
    <dbReference type="NCBI Taxonomy" id="33968"/>
    <lineage>
        <taxon>Bacteria</taxon>
        <taxon>Bacillati</taxon>
        <taxon>Bacillota</taxon>
        <taxon>Bacilli</taxon>
        <taxon>Lactobacillales</taxon>
        <taxon>Lactobacillaceae</taxon>
        <taxon>Leuconostoc</taxon>
    </lineage>
</organism>
<evidence type="ECO:0000256" key="7">
    <source>
        <dbReference type="ARBA" id="ARBA00022997"/>
    </source>
</evidence>
<dbReference type="SUPFAM" id="SSF55031">
    <property type="entry name" value="Bacterial exopeptidase dimerisation domain"/>
    <property type="match status" value="1"/>
</dbReference>
<reference evidence="9 10" key="1">
    <citation type="journal article" date="2017" name="Front. Microbiol.">
        <title>Genomic Characterization of Dairy Associated Leuconostoc Species and Diversity of Leuconostocs in Undefined Mixed Mesophilic Starter Cultures.</title>
        <authorList>
            <person name="Frantzen C.A."/>
            <person name="Kot W."/>
            <person name="Pedersen T.B."/>
            <person name="Ardo Y.M."/>
            <person name="Broadbent J.R."/>
            <person name="Neve H."/>
            <person name="Hansen L.H."/>
            <person name="Dal Bello F."/>
            <person name="Ostlie H.M."/>
            <person name="Kleppen H.P."/>
            <person name="Vogensen F.K."/>
            <person name="Holo H."/>
        </authorList>
    </citation>
    <scope>NUCLEOTIDE SEQUENCE [LARGE SCALE GENOMIC DNA]</scope>
    <source>
        <strain evidence="9 10">LMGCF08</strain>
    </source>
</reference>
<dbReference type="Proteomes" id="UP000192288">
    <property type="component" value="Unassembled WGS sequence"/>
</dbReference>
<proteinExistence type="inferred from homology"/>
<dbReference type="NCBIfam" id="TIGR01887">
    <property type="entry name" value="dipeptidaselike"/>
    <property type="match status" value="1"/>
</dbReference>
<dbReference type="STRING" id="33968.BMS77_06725"/>
<evidence type="ECO:0008006" key="11">
    <source>
        <dbReference type="Google" id="ProtNLM"/>
    </source>
</evidence>
<dbReference type="GO" id="GO:0008237">
    <property type="term" value="F:metallopeptidase activity"/>
    <property type="evidence" value="ECO:0007669"/>
    <property type="project" value="UniProtKB-KW"/>
</dbReference>
<dbReference type="Gene3D" id="3.40.630.10">
    <property type="entry name" value="Zn peptidases"/>
    <property type="match status" value="1"/>
</dbReference>
<keyword evidence="7" id="KW-0224">Dipeptidase</keyword>
<dbReference type="Gene3D" id="3.30.70.360">
    <property type="match status" value="2"/>
</dbReference>
<dbReference type="GO" id="GO:0016805">
    <property type="term" value="F:dipeptidase activity"/>
    <property type="evidence" value="ECO:0007669"/>
    <property type="project" value="UniProtKB-KW"/>
</dbReference>
<gene>
    <name evidence="9" type="ORF">BMR96_04790</name>
</gene>
<dbReference type="InterPro" id="IPR050072">
    <property type="entry name" value="Peptidase_M20A"/>
</dbReference>
<keyword evidence="5" id="KW-0378">Hydrolase</keyword>
<dbReference type="GO" id="GO:0006508">
    <property type="term" value="P:proteolysis"/>
    <property type="evidence" value="ECO:0007669"/>
    <property type="project" value="UniProtKB-KW"/>
</dbReference>
<dbReference type="RefSeq" id="WP_004914135.1">
    <property type="nucleotide sequence ID" value="NZ_MPLS01000012.1"/>
</dbReference>
<evidence type="ECO:0000256" key="3">
    <source>
        <dbReference type="ARBA" id="ARBA00022670"/>
    </source>
</evidence>
<keyword evidence="8" id="KW-0482">Metalloprotease</keyword>
<comment type="similarity">
    <text evidence="2">Belongs to the peptidase M20A family.</text>
</comment>
<dbReference type="SUPFAM" id="SSF53187">
    <property type="entry name" value="Zn-dependent exopeptidases"/>
    <property type="match status" value="1"/>
</dbReference>
<sequence length="476" mass="52152">MSESSWQKMVPNYYEQWLKDLKTLVKIPSVKSTQTSDKTHPYGVAVKQALNQMLSFAARDGLRFGCVADRVGYIEYGPEAASETVGILVHVDVVPVGDGWTSSPFEPEQQGHFLTGRGVDDMKASTMLSYYAIKLIADQQLAVKNKIRLIIGTDEENDWSDMPYYFQKEGVPDIGFSPDGEFIVENAEAGIANFMVSFSDTKQGQDNVTLLKFDAGVAGNVVPGLAVATITGIDEPIVTEKLDYFLKRNADVGLKATVQTLSNGLEIKMIGKQAHGSTPDAGLNAGTYLANFLTQFDFTGEAAAFLQILGRTAHLDYFGKKMGLAFNQAEMGPLVVNYGLQKFVSGGDGYFSINIRYPIGITEKQMLAIIQRSVKALHSSVTVKKDELLPHLTPKNDAVIATLLASYETVMGQPTVLHYSTGASYGRLIKRGAAFGTRFAWQTTTAHQANEKYDLENYPKAMAILVESIYRLGNIK</sequence>